<sequence length="159" mass="18805">MLRFELVKVVDEQLCAFHQRQTDYYQIEKLTPTKEYLINDMHAPDGFDQNDHVVYKVFDDDSLVSIIDYQKGYRYSMIHDQKCVWIGLFLVDQNKQRTGLGTKIINKFIDEKCQQFDLIQLACIKDNQKGLAFWHSLGFEKIGCSKYRDLDVIVLQRNL</sequence>
<dbReference type="InterPro" id="IPR016181">
    <property type="entry name" value="Acyl_CoA_acyltransferase"/>
</dbReference>
<gene>
    <name evidence="2" type="ORF">H9980_06440</name>
</gene>
<dbReference type="GO" id="GO:0016747">
    <property type="term" value="F:acyltransferase activity, transferring groups other than amino-acyl groups"/>
    <property type="evidence" value="ECO:0007669"/>
    <property type="project" value="InterPro"/>
</dbReference>
<reference evidence="2" key="2">
    <citation type="submission" date="2021-04" db="EMBL/GenBank/DDBJ databases">
        <authorList>
            <person name="Gilroy R."/>
        </authorList>
    </citation>
    <scope>NUCLEOTIDE SEQUENCE</scope>
    <source>
        <strain evidence="2">ChiGjej1B1-14440</strain>
    </source>
</reference>
<accession>A0A9D1XL93</accession>
<dbReference type="Pfam" id="PF00583">
    <property type="entry name" value="Acetyltransf_1"/>
    <property type="match status" value="1"/>
</dbReference>
<reference evidence="2" key="1">
    <citation type="journal article" date="2021" name="PeerJ">
        <title>Extensive microbial diversity within the chicken gut microbiome revealed by metagenomics and culture.</title>
        <authorList>
            <person name="Gilroy R."/>
            <person name="Ravi A."/>
            <person name="Getino M."/>
            <person name="Pursley I."/>
            <person name="Horton D.L."/>
            <person name="Alikhan N.F."/>
            <person name="Baker D."/>
            <person name="Gharbi K."/>
            <person name="Hall N."/>
            <person name="Watson M."/>
            <person name="Adriaenssens E.M."/>
            <person name="Foster-Nyarko E."/>
            <person name="Jarju S."/>
            <person name="Secka A."/>
            <person name="Antonio M."/>
            <person name="Oren A."/>
            <person name="Chaudhuri R.R."/>
            <person name="La Ragione R."/>
            <person name="Hildebrand F."/>
            <person name="Pallen M.J."/>
        </authorList>
    </citation>
    <scope>NUCLEOTIDE SEQUENCE</scope>
    <source>
        <strain evidence="2">ChiGjej1B1-14440</strain>
    </source>
</reference>
<name>A0A9D1XL93_9FIRM</name>
<dbReference type="Proteomes" id="UP000886724">
    <property type="component" value="Unassembled WGS sequence"/>
</dbReference>
<evidence type="ECO:0000313" key="3">
    <source>
        <dbReference type="Proteomes" id="UP000886724"/>
    </source>
</evidence>
<proteinExistence type="predicted"/>
<evidence type="ECO:0000313" key="2">
    <source>
        <dbReference type="EMBL" id="HIX81593.1"/>
    </source>
</evidence>
<dbReference type="SUPFAM" id="SSF55729">
    <property type="entry name" value="Acyl-CoA N-acyltransferases (Nat)"/>
    <property type="match status" value="1"/>
</dbReference>
<dbReference type="AlphaFoldDB" id="A0A9D1XL93"/>
<dbReference type="EMBL" id="DXET01000140">
    <property type="protein sequence ID" value="HIX81593.1"/>
    <property type="molecule type" value="Genomic_DNA"/>
</dbReference>
<protein>
    <submittedName>
        <fullName evidence="2">GNAT family N-acetyltransferase</fullName>
    </submittedName>
</protein>
<comment type="caution">
    <text evidence="2">The sequence shown here is derived from an EMBL/GenBank/DDBJ whole genome shotgun (WGS) entry which is preliminary data.</text>
</comment>
<dbReference type="InterPro" id="IPR000182">
    <property type="entry name" value="GNAT_dom"/>
</dbReference>
<evidence type="ECO:0000259" key="1">
    <source>
        <dbReference type="PROSITE" id="PS51186"/>
    </source>
</evidence>
<dbReference type="Gene3D" id="3.40.630.30">
    <property type="match status" value="1"/>
</dbReference>
<feature type="domain" description="N-acetyltransferase" evidence="1">
    <location>
        <begin position="25"/>
        <end position="159"/>
    </location>
</feature>
<dbReference type="PROSITE" id="PS51186">
    <property type="entry name" value="GNAT"/>
    <property type="match status" value="1"/>
</dbReference>
<organism evidence="2 3">
    <name type="scientific">Candidatus Erysipelatoclostridium merdavium</name>
    <dbReference type="NCBI Taxonomy" id="2838566"/>
    <lineage>
        <taxon>Bacteria</taxon>
        <taxon>Bacillati</taxon>
        <taxon>Bacillota</taxon>
        <taxon>Erysipelotrichia</taxon>
        <taxon>Erysipelotrichales</taxon>
        <taxon>Erysipelotrichales incertae sedis</taxon>
    </lineage>
</organism>